<organism evidence="2 3">
    <name type="scientific">Lunasporangiospora selenospora</name>
    <dbReference type="NCBI Taxonomy" id="979761"/>
    <lineage>
        <taxon>Eukaryota</taxon>
        <taxon>Fungi</taxon>
        <taxon>Fungi incertae sedis</taxon>
        <taxon>Mucoromycota</taxon>
        <taxon>Mortierellomycotina</taxon>
        <taxon>Mortierellomycetes</taxon>
        <taxon>Mortierellales</taxon>
        <taxon>Mortierellaceae</taxon>
        <taxon>Lunasporangiospora</taxon>
    </lineage>
</organism>
<name>A0A9P6FLT1_9FUNG</name>
<proteinExistence type="predicted"/>
<evidence type="ECO:0000313" key="3">
    <source>
        <dbReference type="Proteomes" id="UP000780801"/>
    </source>
</evidence>
<dbReference type="Proteomes" id="UP000780801">
    <property type="component" value="Unassembled WGS sequence"/>
</dbReference>
<comment type="caution">
    <text evidence="2">The sequence shown here is derived from an EMBL/GenBank/DDBJ whole genome shotgun (WGS) entry which is preliminary data.</text>
</comment>
<accession>A0A9P6FLT1</accession>
<keyword evidence="1" id="KW-0812">Transmembrane</keyword>
<evidence type="ECO:0000313" key="2">
    <source>
        <dbReference type="EMBL" id="KAF9577998.1"/>
    </source>
</evidence>
<feature type="transmembrane region" description="Helical" evidence="1">
    <location>
        <begin position="104"/>
        <end position="128"/>
    </location>
</feature>
<dbReference type="EMBL" id="JAABOA010004127">
    <property type="protein sequence ID" value="KAF9577998.1"/>
    <property type="molecule type" value="Genomic_DNA"/>
</dbReference>
<protein>
    <submittedName>
        <fullName evidence="2">Uncharacterized protein</fullName>
    </submittedName>
</protein>
<reference evidence="2" key="1">
    <citation type="journal article" date="2020" name="Fungal Divers.">
        <title>Resolving the Mortierellaceae phylogeny through synthesis of multi-gene phylogenetics and phylogenomics.</title>
        <authorList>
            <person name="Vandepol N."/>
            <person name="Liber J."/>
            <person name="Desiro A."/>
            <person name="Na H."/>
            <person name="Kennedy M."/>
            <person name="Barry K."/>
            <person name="Grigoriev I.V."/>
            <person name="Miller A.N."/>
            <person name="O'Donnell K."/>
            <person name="Stajich J.E."/>
            <person name="Bonito G."/>
        </authorList>
    </citation>
    <scope>NUCLEOTIDE SEQUENCE</scope>
    <source>
        <strain evidence="2">KOD1015</strain>
    </source>
</reference>
<gene>
    <name evidence="2" type="ORF">BGW38_006462</name>
</gene>
<dbReference type="AlphaFoldDB" id="A0A9P6FLT1"/>
<evidence type="ECO:0000256" key="1">
    <source>
        <dbReference type="SAM" id="Phobius"/>
    </source>
</evidence>
<keyword evidence="3" id="KW-1185">Reference proteome</keyword>
<keyword evidence="1" id="KW-1133">Transmembrane helix</keyword>
<feature type="transmembrane region" description="Helical" evidence="1">
    <location>
        <begin position="32"/>
        <end position="53"/>
    </location>
</feature>
<keyword evidence="1" id="KW-0472">Membrane</keyword>
<sequence length="171" mass="19480">MLLVPDLAAISLVCVLLWGRLRVQDDVHHTIFRILASICLVTLSIYRPIIFIAQLQTLIDYLQHAGKSNPTSSETPFTQLYSCQGPFNTPGDDQSQQNNTQFCWVFWVRIMFTFSWAFMVLAELMVAYADGEFCPEKKGFPTETELRTRRTGSGENVVEYNMLRTSEEGGQ</sequence>